<dbReference type="GO" id="GO:0003871">
    <property type="term" value="F:5-methyltetrahydropteroyltriglutamate-homocysteine S-methyltransferase activity"/>
    <property type="evidence" value="ECO:0007669"/>
    <property type="project" value="InterPro"/>
</dbReference>
<proteinExistence type="predicted"/>
<dbReference type="Gene3D" id="3.20.20.210">
    <property type="match status" value="1"/>
</dbReference>
<accession>A0A1N7G3Q3</accession>
<evidence type="ECO:0000313" key="3">
    <source>
        <dbReference type="EMBL" id="SIS07181.1"/>
    </source>
</evidence>
<evidence type="ECO:0000259" key="2">
    <source>
        <dbReference type="Pfam" id="PF01717"/>
    </source>
</evidence>
<evidence type="ECO:0000256" key="1">
    <source>
        <dbReference type="SAM" id="MobiDB-lite"/>
    </source>
</evidence>
<dbReference type="Pfam" id="PF01717">
    <property type="entry name" value="Meth_synt_2"/>
    <property type="match status" value="1"/>
</dbReference>
<feature type="domain" description="Cobalamin-independent methionine synthase MetE C-terminal/archaeal" evidence="2">
    <location>
        <begin position="35"/>
        <end position="354"/>
    </location>
</feature>
<dbReference type="SUPFAM" id="SSF51726">
    <property type="entry name" value="UROD/MetE-like"/>
    <property type="match status" value="1"/>
</dbReference>
<evidence type="ECO:0000313" key="4">
    <source>
        <dbReference type="Proteomes" id="UP000186218"/>
    </source>
</evidence>
<dbReference type="EMBL" id="FTNT01000007">
    <property type="protein sequence ID" value="SIS07181.1"/>
    <property type="molecule type" value="Genomic_DNA"/>
</dbReference>
<sequence length="363" mass="37026">MTDGGRPSGDPAPVRTGGTATALTGGTATALTGGTATGVGSMPGTDARRAAAIVTGELPLAHLPELPQRGLGADMIGRAAALLVDLPMDVAASGYRLTSRPTGLMRTARDHLSRDLDAMEEAWEVAGRHGSREVFKVQSVGPFTLAASVELPGGHKILRDRSAVADVAASLAEGVAAHAAEVARRLGVEVTVQLDEPLVGAVIDGHIRPVSRLDVIDAVPVSDVAETLLATIDTIGADALIHNCDRPRWDLARLMSGVALGVSTEVLRTVDLDGVGAHLDSGAVLALGVVPSTAPVGELPVERVLSSVTELTDRIGLPRRVLADQVIVTPSCGLAGAGDGWVRAALTLCSRAADALAADPTSI</sequence>
<organism evidence="3 4">
    <name type="scientific">Williamsia sterculiae</name>
    <dbReference type="NCBI Taxonomy" id="1344003"/>
    <lineage>
        <taxon>Bacteria</taxon>
        <taxon>Bacillati</taxon>
        <taxon>Actinomycetota</taxon>
        <taxon>Actinomycetes</taxon>
        <taxon>Mycobacteriales</taxon>
        <taxon>Nocardiaceae</taxon>
        <taxon>Williamsia</taxon>
    </lineage>
</organism>
<feature type="compositionally biased region" description="Low complexity" evidence="1">
    <location>
        <begin position="16"/>
        <end position="34"/>
    </location>
</feature>
<keyword evidence="4" id="KW-1185">Reference proteome</keyword>
<dbReference type="GO" id="GO:0009086">
    <property type="term" value="P:methionine biosynthetic process"/>
    <property type="evidence" value="ECO:0007669"/>
    <property type="project" value="InterPro"/>
</dbReference>
<reference evidence="3 4" key="1">
    <citation type="submission" date="2017-01" db="EMBL/GenBank/DDBJ databases">
        <authorList>
            <person name="Mah S.A."/>
            <person name="Swanson W.J."/>
            <person name="Moy G.W."/>
            <person name="Vacquier V.D."/>
        </authorList>
    </citation>
    <scope>NUCLEOTIDE SEQUENCE [LARGE SCALE GENOMIC DNA]</scope>
    <source>
        <strain evidence="3 4">CPCC 203464</strain>
    </source>
</reference>
<name>A0A1N7G3Q3_9NOCA</name>
<feature type="region of interest" description="Disordered" evidence="1">
    <location>
        <begin position="1"/>
        <end position="43"/>
    </location>
</feature>
<dbReference type="AlphaFoldDB" id="A0A1N7G3Q3"/>
<protein>
    <submittedName>
        <fullName evidence="3">Cobalamin-independent synthase, Catalytic domain</fullName>
    </submittedName>
</protein>
<dbReference type="GO" id="GO:0008270">
    <property type="term" value="F:zinc ion binding"/>
    <property type="evidence" value="ECO:0007669"/>
    <property type="project" value="InterPro"/>
</dbReference>
<dbReference type="InterPro" id="IPR038071">
    <property type="entry name" value="UROD/MetE-like_sf"/>
</dbReference>
<dbReference type="Proteomes" id="UP000186218">
    <property type="component" value="Unassembled WGS sequence"/>
</dbReference>
<dbReference type="InterPro" id="IPR002629">
    <property type="entry name" value="Met_Synth_C/arc"/>
</dbReference>
<dbReference type="STRING" id="1344003.SAMN05445060_2460"/>
<gene>
    <name evidence="3" type="ORF">SAMN05445060_2460</name>
</gene>